<reference evidence="1 2" key="1">
    <citation type="submission" date="2014-04" db="EMBL/GenBank/DDBJ databases">
        <title>Evolutionary Origins and Diversification of the Mycorrhizal Mutualists.</title>
        <authorList>
            <consortium name="DOE Joint Genome Institute"/>
            <consortium name="Mycorrhizal Genomics Consortium"/>
            <person name="Kohler A."/>
            <person name="Kuo A."/>
            <person name="Nagy L.G."/>
            <person name="Floudas D."/>
            <person name="Copeland A."/>
            <person name="Barry K.W."/>
            <person name="Cichocki N."/>
            <person name="Veneault-Fourrey C."/>
            <person name="LaButti K."/>
            <person name="Lindquist E.A."/>
            <person name="Lipzen A."/>
            <person name="Lundell T."/>
            <person name="Morin E."/>
            <person name="Murat C."/>
            <person name="Riley R."/>
            <person name="Ohm R."/>
            <person name="Sun H."/>
            <person name="Tunlid A."/>
            <person name="Henrissat B."/>
            <person name="Grigoriev I.V."/>
            <person name="Hibbett D.S."/>
            <person name="Martin F."/>
        </authorList>
    </citation>
    <scope>NUCLEOTIDE SEQUENCE [LARGE SCALE GENOMIC DNA]</scope>
    <source>
        <strain evidence="1 2">Koide BX008</strain>
    </source>
</reference>
<protein>
    <submittedName>
        <fullName evidence="1">Uncharacterized protein</fullName>
    </submittedName>
</protein>
<dbReference type="InParanoid" id="A0A0C2WPU1"/>
<gene>
    <name evidence="1" type="ORF">M378DRAFT_164096</name>
</gene>
<proteinExistence type="predicted"/>
<dbReference type="AlphaFoldDB" id="A0A0C2WPU1"/>
<evidence type="ECO:0000313" key="1">
    <source>
        <dbReference type="EMBL" id="KIL63672.1"/>
    </source>
</evidence>
<evidence type="ECO:0000313" key="2">
    <source>
        <dbReference type="Proteomes" id="UP000054549"/>
    </source>
</evidence>
<dbReference type="HOGENOM" id="CLU_3013715_0_0_1"/>
<dbReference type="EMBL" id="KN818256">
    <property type="protein sequence ID" value="KIL63672.1"/>
    <property type="molecule type" value="Genomic_DNA"/>
</dbReference>
<sequence length="56" mass="6305">MPLRQPRQPLHRMLYPQAAQLTLRVYNFAISCNGHNSESILALPLTKSSKLGTQTI</sequence>
<accession>A0A0C2WPU1</accession>
<organism evidence="1 2">
    <name type="scientific">Amanita muscaria (strain Koide BX008)</name>
    <dbReference type="NCBI Taxonomy" id="946122"/>
    <lineage>
        <taxon>Eukaryota</taxon>
        <taxon>Fungi</taxon>
        <taxon>Dikarya</taxon>
        <taxon>Basidiomycota</taxon>
        <taxon>Agaricomycotina</taxon>
        <taxon>Agaricomycetes</taxon>
        <taxon>Agaricomycetidae</taxon>
        <taxon>Agaricales</taxon>
        <taxon>Pluteineae</taxon>
        <taxon>Amanitaceae</taxon>
        <taxon>Amanita</taxon>
    </lineage>
</organism>
<name>A0A0C2WPU1_AMAMK</name>
<dbReference type="Proteomes" id="UP000054549">
    <property type="component" value="Unassembled WGS sequence"/>
</dbReference>
<keyword evidence="2" id="KW-1185">Reference proteome</keyword>